<gene>
    <name evidence="8" type="primary">yuxJ</name>
    <name evidence="8" type="ORF">SS37A_35520</name>
</gene>
<feature type="transmembrane region" description="Helical" evidence="7">
    <location>
        <begin position="249"/>
        <end position="268"/>
    </location>
</feature>
<organism evidence="8 9">
    <name type="scientific">Methylocystis iwaonis</name>
    <dbReference type="NCBI Taxonomy" id="2885079"/>
    <lineage>
        <taxon>Bacteria</taxon>
        <taxon>Pseudomonadati</taxon>
        <taxon>Pseudomonadota</taxon>
        <taxon>Alphaproteobacteria</taxon>
        <taxon>Hyphomicrobiales</taxon>
        <taxon>Methylocystaceae</taxon>
        <taxon>Methylocystis</taxon>
    </lineage>
</organism>
<evidence type="ECO:0000256" key="6">
    <source>
        <dbReference type="ARBA" id="ARBA00023136"/>
    </source>
</evidence>
<dbReference type="InterPro" id="IPR011701">
    <property type="entry name" value="MFS"/>
</dbReference>
<evidence type="ECO:0000256" key="1">
    <source>
        <dbReference type="ARBA" id="ARBA00004651"/>
    </source>
</evidence>
<feature type="transmembrane region" description="Helical" evidence="7">
    <location>
        <begin position="46"/>
        <end position="67"/>
    </location>
</feature>
<evidence type="ECO:0000256" key="5">
    <source>
        <dbReference type="ARBA" id="ARBA00022989"/>
    </source>
</evidence>
<name>A0ABN6VLR0_9HYPH</name>
<feature type="transmembrane region" description="Helical" evidence="7">
    <location>
        <begin position="280"/>
        <end position="299"/>
    </location>
</feature>
<evidence type="ECO:0000256" key="4">
    <source>
        <dbReference type="ARBA" id="ARBA00022692"/>
    </source>
</evidence>
<reference evidence="8 9" key="1">
    <citation type="journal article" date="2023" name="Int. J. Syst. Evol. Microbiol.">
        <title>Methylocystis iwaonis sp. nov., a type II methane-oxidizing bacterium from surface soil of a rice paddy field in Japan, and emended description of the genus Methylocystis (ex Whittenbury et al. 1970) Bowman et al. 1993.</title>
        <authorList>
            <person name="Kaise H."/>
            <person name="Sawadogo J.B."/>
            <person name="Alam M.S."/>
            <person name="Ueno C."/>
            <person name="Dianou D."/>
            <person name="Shinjo R."/>
            <person name="Asakawa S."/>
        </authorList>
    </citation>
    <scope>NUCLEOTIDE SEQUENCE [LARGE SCALE GENOMIC DNA]</scope>
    <source>
        <strain evidence="8 9">SS37A-Re</strain>
    </source>
</reference>
<feature type="transmembrane region" description="Helical" evidence="7">
    <location>
        <begin position="214"/>
        <end position="234"/>
    </location>
</feature>
<feature type="transmembrane region" description="Helical" evidence="7">
    <location>
        <begin position="104"/>
        <end position="124"/>
    </location>
</feature>
<dbReference type="InterPro" id="IPR036259">
    <property type="entry name" value="MFS_trans_sf"/>
</dbReference>
<evidence type="ECO:0000256" key="3">
    <source>
        <dbReference type="ARBA" id="ARBA00022475"/>
    </source>
</evidence>
<dbReference type="EMBL" id="AP027143">
    <property type="protein sequence ID" value="BDV36022.1"/>
    <property type="molecule type" value="Genomic_DNA"/>
</dbReference>
<feature type="transmembrane region" description="Helical" evidence="7">
    <location>
        <begin position="136"/>
        <end position="158"/>
    </location>
</feature>
<feature type="transmembrane region" description="Helical" evidence="7">
    <location>
        <begin position="12"/>
        <end position="34"/>
    </location>
</feature>
<keyword evidence="8" id="KW-0614">Plasmid</keyword>
<dbReference type="Gene3D" id="1.20.1250.20">
    <property type="entry name" value="MFS general substrate transporter like domains"/>
    <property type="match status" value="2"/>
</dbReference>
<feature type="transmembrane region" description="Helical" evidence="7">
    <location>
        <begin position="79"/>
        <end position="98"/>
    </location>
</feature>
<evidence type="ECO:0000256" key="7">
    <source>
        <dbReference type="SAM" id="Phobius"/>
    </source>
</evidence>
<evidence type="ECO:0000313" key="9">
    <source>
        <dbReference type="Proteomes" id="UP001317629"/>
    </source>
</evidence>
<keyword evidence="6 7" id="KW-0472">Membrane</keyword>
<evidence type="ECO:0000313" key="8">
    <source>
        <dbReference type="EMBL" id="BDV36022.1"/>
    </source>
</evidence>
<geneLocation type="plasmid" evidence="8 9">
    <name>pSS37A-Re-1</name>
</geneLocation>
<keyword evidence="5 7" id="KW-1133">Transmembrane helix</keyword>
<dbReference type="PANTHER" id="PTHR43414">
    <property type="entry name" value="MULTIDRUG RESISTANCE PROTEIN MDTG"/>
    <property type="match status" value="1"/>
</dbReference>
<sequence length="388" mass="39907">MSASLLSSRHASLLLVQFLTAATPLAVIPFLSLQLEQLTGGRTAEASFWTAVAAAAPAATAVVATPLWSRFARGREVSLLLSSTCVLTAASYVTMAIADGAATFAIGRALQGAAGSSIILLLAIDGSSARPTRGYIDLQQAFSAGCCVGPILGGWAFAHQRLSVLLFFAAAALVALATACALLFRSAYFYPPQRREGETQLSESVFALGGRNRVLIVAALFGTAGAFGFIPFFAEWAMRRDAARLDSSAAGMVHASAWLAAMIVLPIWSRVIESVAATRSIAFSLLGTSAACAALSLSATTPWIIAFRIAHGAFHSGLNPAVYAGVRQSDEGVGELAWARTAVTLGQILGPALCGAVVPFAGVDGALALAAGLPAVGLLVLLSVRGDR</sequence>
<dbReference type="RefSeq" id="WP_281932297.1">
    <property type="nucleotide sequence ID" value="NZ_AP027143.1"/>
</dbReference>
<evidence type="ECO:0000256" key="2">
    <source>
        <dbReference type="ARBA" id="ARBA00022448"/>
    </source>
</evidence>
<accession>A0ABN6VLR0</accession>
<keyword evidence="3" id="KW-1003">Cell membrane</keyword>
<dbReference type="PANTHER" id="PTHR43414:SF6">
    <property type="entry name" value="MULTIDRUG RESISTANCE PROTEIN MDTG"/>
    <property type="match status" value="1"/>
</dbReference>
<dbReference type="Pfam" id="PF07690">
    <property type="entry name" value="MFS_1"/>
    <property type="match status" value="1"/>
</dbReference>
<keyword evidence="9" id="KW-1185">Reference proteome</keyword>
<comment type="subcellular location">
    <subcellularLocation>
        <location evidence="1">Cell membrane</location>
        <topology evidence="1">Multi-pass membrane protein</topology>
    </subcellularLocation>
</comment>
<feature type="transmembrane region" description="Helical" evidence="7">
    <location>
        <begin position="164"/>
        <end position="184"/>
    </location>
</feature>
<protein>
    <submittedName>
        <fullName evidence="8">MFS transporter</fullName>
    </submittedName>
</protein>
<keyword evidence="4 7" id="KW-0812">Transmembrane</keyword>
<proteinExistence type="predicted"/>
<dbReference type="SUPFAM" id="SSF103473">
    <property type="entry name" value="MFS general substrate transporter"/>
    <property type="match status" value="1"/>
</dbReference>
<keyword evidence="2" id="KW-0813">Transport</keyword>
<dbReference type="Proteomes" id="UP001317629">
    <property type="component" value="Plasmid pSS37A-Re-1"/>
</dbReference>
<feature type="transmembrane region" description="Helical" evidence="7">
    <location>
        <begin position="366"/>
        <end position="384"/>
    </location>
</feature>